<dbReference type="PANTHER" id="PTHR27004">
    <property type="entry name" value="RECEPTOR-LIKE PROTEIN 12 ISOFORM X1"/>
    <property type="match status" value="1"/>
</dbReference>
<dbReference type="InterPro" id="IPR000953">
    <property type="entry name" value="Chromo/chromo_shadow_dom"/>
</dbReference>
<dbReference type="PROSITE" id="PS50013">
    <property type="entry name" value="CHROMO_2"/>
    <property type="match status" value="1"/>
</dbReference>
<keyword evidence="10" id="KW-0325">Glycoprotein</keyword>
<evidence type="ECO:0000313" key="12">
    <source>
        <dbReference type="EMBL" id="TXG46573.1"/>
    </source>
</evidence>
<dbReference type="FunFam" id="3.80.10.10:FF:000383">
    <property type="entry name" value="Leucine-rich repeat receptor protein kinase EMS1"/>
    <property type="match status" value="1"/>
</dbReference>
<comment type="similarity">
    <text evidence="2">Belongs to the RLP family.</text>
</comment>
<dbReference type="InterPro" id="IPR016197">
    <property type="entry name" value="Chromo-like_dom_sf"/>
</dbReference>
<accession>A0A5C7GPR3</accession>
<comment type="subcellular location">
    <subcellularLocation>
        <location evidence="1">Cell membrane</location>
        <topology evidence="1">Single-pass type I membrane protein</topology>
    </subcellularLocation>
</comment>
<name>A0A5C7GPR3_9ROSI</name>
<evidence type="ECO:0000256" key="2">
    <source>
        <dbReference type="ARBA" id="ARBA00009592"/>
    </source>
</evidence>
<sequence length="232" mass="25979">MHPVFHVSILKKRIGEGQEVLKILPPLNNEDTTELKPQAVLEKRQRDGKVELLVHWRSCGLSPAEATWEEYDTIIGWECVYSLLFCFLFLCSLTDPIPTTLGDLNKLTVLHSFQNNLSSPIEIGNLKSLVSLCFYSNNLSGSIPTSFGGLRNLTLLYLYENQLSRLIPKELGNLISMIDLELSENQLSGLISEELGNLISLTYQDLRQNQITGSIPTSFGNLINLEVLISQS</sequence>
<dbReference type="EMBL" id="VAHF01000071">
    <property type="protein sequence ID" value="TXG46573.1"/>
    <property type="molecule type" value="Genomic_DNA"/>
</dbReference>
<evidence type="ECO:0000259" key="11">
    <source>
        <dbReference type="PROSITE" id="PS50013"/>
    </source>
</evidence>
<dbReference type="Proteomes" id="UP000323000">
    <property type="component" value="Unassembled WGS sequence"/>
</dbReference>
<evidence type="ECO:0000256" key="8">
    <source>
        <dbReference type="ARBA" id="ARBA00023136"/>
    </source>
</evidence>
<keyword evidence="6" id="KW-0677">Repeat</keyword>
<evidence type="ECO:0000313" key="13">
    <source>
        <dbReference type="Proteomes" id="UP000323000"/>
    </source>
</evidence>
<evidence type="ECO:0000256" key="3">
    <source>
        <dbReference type="ARBA" id="ARBA00022475"/>
    </source>
</evidence>
<keyword evidence="7" id="KW-1133">Transmembrane helix</keyword>
<keyword evidence="8" id="KW-0472">Membrane</keyword>
<dbReference type="SUPFAM" id="SSF54160">
    <property type="entry name" value="Chromo domain-like"/>
    <property type="match status" value="1"/>
</dbReference>
<organism evidence="12 13">
    <name type="scientific">Acer yangbiense</name>
    <dbReference type="NCBI Taxonomy" id="1000413"/>
    <lineage>
        <taxon>Eukaryota</taxon>
        <taxon>Viridiplantae</taxon>
        <taxon>Streptophyta</taxon>
        <taxon>Embryophyta</taxon>
        <taxon>Tracheophyta</taxon>
        <taxon>Spermatophyta</taxon>
        <taxon>Magnoliopsida</taxon>
        <taxon>eudicotyledons</taxon>
        <taxon>Gunneridae</taxon>
        <taxon>Pentapetalae</taxon>
        <taxon>rosids</taxon>
        <taxon>malvids</taxon>
        <taxon>Sapindales</taxon>
        <taxon>Sapindaceae</taxon>
        <taxon>Hippocastanoideae</taxon>
        <taxon>Acereae</taxon>
        <taxon>Acer</taxon>
    </lineage>
</organism>
<protein>
    <recommendedName>
        <fullName evidence="11">Chromo domain-containing protein</fullName>
    </recommendedName>
</protein>
<keyword evidence="13" id="KW-1185">Reference proteome</keyword>
<dbReference type="InterPro" id="IPR032675">
    <property type="entry name" value="LRR_dom_sf"/>
</dbReference>
<proteinExistence type="inferred from homology"/>
<keyword evidence="5" id="KW-0812">Transmembrane</keyword>
<evidence type="ECO:0000256" key="9">
    <source>
        <dbReference type="ARBA" id="ARBA00023170"/>
    </source>
</evidence>
<keyword evidence="9" id="KW-0675">Receptor</keyword>
<dbReference type="Gene3D" id="2.40.50.40">
    <property type="match status" value="1"/>
</dbReference>
<keyword evidence="4" id="KW-0433">Leucine-rich repeat</keyword>
<dbReference type="Pfam" id="PF00560">
    <property type="entry name" value="LRR_1"/>
    <property type="match status" value="4"/>
</dbReference>
<feature type="domain" description="Chromo" evidence="11">
    <location>
        <begin position="35"/>
        <end position="79"/>
    </location>
</feature>
<evidence type="ECO:0000256" key="5">
    <source>
        <dbReference type="ARBA" id="ARBA00022692"/>
    </source>
</evidence>
<keyword evidence="3" id="KW-1003">Cell membrane</keyword>
<dbReference type="Gene3D" id="3.80.10.10">
    <property type="entry name" value="Ribonuclease Inhibitor"/>
    <property type="match status" value="1"/>
</dbReference>
<dbReference type="InterPro" id="IPR001611">
    <property type="entry name" value="Leu-rich_rpt"/>
</dbReference>
<evidence type="ECO:0000256" key="10">
    <source>
        <dbReference type="ARBA" id="ARBA00023180"/>
    </source>
</evidence>
<dbReference type="AlphaFoldDB" id="A0A5C7GPR3"/>
<evidence type="ECO:0000256" key="4">
    <source>
        <dbReference type="ARBA" id="ARBA00022614"/>
    </source>
</evidence>
<evidence type="ECO:0000256" key="7">
    <source>
        <dbReference type="ARBA" id="ARBA00022989"/>
    </source>
</evidence>
<dbReference type="SUPFAM" id="SSF52058">
    <property type="entry name" value="L domain-like"/>
    <property type="match status" value="1"/>
</dbReference>
<dbReference type="PANTHER" id="PTHR27004:SF462">
    <property type="entry name" value="LRR RECEPTOR-LIKE KINASE"/>
    <property type="match status" value="1"/>
</dbReference>
<reference evidence="13" key="1">
    <citation type="journal article" date="2019" name="Gigascience">
        <title>De novo genome assembly of the endangered Acer yangbiense, a plant species with extremely small populations endemic to Yunnan Province, China.</title>
        <authorList>
            <person name="Yang J."/>
            <person name="Wariss H.M."/>
            <person name="Tao L."/>
            <person name="Zhang R."/>
            <person name="Yun Q."/>
            <person name="Hollingsworth P."/>
            <person name="Dao Z."/>
            <person name="Luo G."/>
            <person name="Guo H."/>
            <person name="Ma Y."/>
            <person name="Sun W."/>
        </authorList>
    </citation>
    <scope>NUCLEOTIDE SEQUENCE [LARGE SCALE GENOMIC DNA]</scope>
    <source>
        <strain evidence="13">cv. Malutang</strain>
    </source>
</reference>
<dbReference type="OrthoDB" id="676979at2759"/>
<evidence type="ECO:0000256" key="6">
    <source>
        <dbReference type="ARBA" id="ARBA00022737"/>
    </source>
</evidence>
<comment type="caution">
    <text evidence="12">The sequence shown here is derived from an EMBL/GenBank/DDBJ whole genome shotgun (WGS) entry which is preliminary data.</text>
</comment>
<gene>
    <name evidence="12" type="ORF">EZV62_027927</name>
</gene>
<evidence type="ECO:0000256" key="1">
    <source>
        <dbReference type="ARBA" id="ARBA00004251"/>
    </source>
</evidence>
<dbReference type="GO" id="GO:0005886">
    <property type="term" value="C:plasma membrane"/>
    <property type="evidence" value="ECO:0007669"/>
    <property type="project" value="UniProtKB-SubCell"/>
</dbReference>